<dbReference type="OrthoDB" id="408373at2759"/>
<gene>
    <name evidence="2" type="ORF">EMPG_09629</name>
</gene>
<dbReference type="STRING" id="2060906.A0A0H1BLG7"/>
<dbReference type="InterPro" id="IPR029058">
    <property type="entry name" value="AB_hydrolase_fold"/>
</dbReference>
<evidence type="ECO:0000313" key="2">
    <source>
        <dbReference type="EMBL" id="KLJ11988.1"/>
    </source>
</evidence>
<dbReference type="InterPro" id="IPR052897">
    <property type="entry name" value="Sec-Metab_Biosynth_Hydrolase"/>
</dbReference>
<reference evidence="3" key="1">
    <citation type="journal article" date="2015" name="PLoS Genet.">
        <title>The dynamic genome and transcriptome of the human fungal pathogen Blastomyces and close relative Emmonsia.</title>
        <authorList>
            <person name="Munoz J.F."/>
            <person name="Gauthier G.M."/>
            <person name="Desjardins C.A."/>
            <person name="Gallo J.E."/>
            <person name="Holder J."/>
            <person name="Sullivan T.D."/>
            <person name="Marty A.J."/>
            <person name="Carmen J.C."/>
            <person name="Chen Z."/>
            <person name="Ding L."/>
            <person name="Gujja S."/>
            <person name="Magrini V."/>
            <person name="Misas E."/>
            <person name="Mitreva M."/>
            <person name="Priest M."/>
            <person name="Saif S."/>
            <person name="Whiston E.A."/>
            <person name="Young S."/>
            <person name="Zeng Q."/>
            <person name="Goldman W.E."/>
            <person name="Mardis E.R."/>
            <person name="Taylor J.W."/>
            <person name="McEwen J.G."/>
            <person name="Clay O.K."/>
            <person name="Klein B.S."/>
            <person name="Cuomo C.A."/>
        </authorList>
    </citation>
    <scope>NUCLEOTIDE SEQUENCE [LARGE SCALE GENOMIC DNA]</scope>
    <source>
        <strain evidence="3">UAMH 139</strain>
    </source>
</reference>
<evidence type="ECO:0000259" key="1">
    <source>
        <dbReference type="Pfam" id="PF12697"/>
    </source>
</evidence>
<dbReference type="Gene3D" id="3.40.50.1820">
    <property type="entry name" value="alpha/beta hydrolase"/>
    <property type="match status" value="1"/>
</dbReference>
<dbReference type="PANTHER" id="PTHR37017">
    <property type="entry name" value="AB HYDROLASE-1 DOMAIN-CONTAINING PROTEIN-RELATED"/>
    <property type="match status" value="1"/>
</dbReference>
<dbReference type="SUPFAM" id="SSF53474">
    <property type="entry name" value="alpha/beta-Hydrolases"/>
    <property type="match status" value="1"/>
</dbReference>
<name>A0A0H1BLG7_9EURO</name>
<dbReference type="InterPro" id="IPR000073">
    <property type="entry name" value="AB_hydrolase_1"/>
</dbReference>
<dbReference type="Pfam" id="PF12697">
    <property type="entry name" value="Abhydrolase_6"/>
    <property type="match status" value="1"/>
</dbReference>
<feature type="domain" description="AB hydrolase-1" evidence="1">
    <location>
        <begin position="6"/>
        <end position="243"/>
    </location>
</feature>
<proteinExistence type="predicted"/>
<comment type="caution">
    <text evidence="2">The sequence shown here is derived from an EMBL/GenBank/DDBJ whole genome shotgun (WGS) entry which is preliminary data.</text>
</comment>
<evidence type="ECO:0000313" key="3">
    <source>
        <dbReference type="Proteomes" id="UP000053573"/>
    </source>
</evidence>
<keyword evidence="3" id="KW-1185">Reference proteome</keyword>
<organism evidence="2 3">
    <name type="scientific">Blastomyces silverae</name>
    <dbReference type="NCBI Taxonomy" id="2060906"/>
    <lineage>
        <taxon>Eukaryota</taxon>
        <taxon>Fungi</taxon>
        <taxon>Dikarya</taxon>
        <taxon>Ascomycota</taxon>
        <taxon>Pezizomycotina</taxon>
        <taxon>Eurotiomycetes</taxon>
        <taxon>Eurotiomycetidae</taxon>
        <taxon>Onygenales</taxon>
        <taxon>Ajellomycetaceae</taxon>
        <taxon>Blastomyces</taxon>
    </lineage>
</organism>
<dbReference type="PANTHER" id="PTHR37017:SF11">
    <property type="entry name" value="ESTERASE_LIPASE_THIOESTERASE DOMAIN-CONTAINING PROTEIN"/>
    <property type="match status" value="1"/>
</dbReference>
<dbReference type="Proteomes" id="UP000053573">
    <property type="component" value="Unassembled WGS sequence"/>
</dbReference>
<protein>
    <recommendedName>
        <fullName evidence="1">AB hydrolase-1 domain-containing protein</fullName>
    </recommendedName>
</protein>
<accession>A0A0H1BLG7</accession>
<dbReference type="EMBL" id="LDEV01001236">
    <property type="protein sequence ID" value="KLJ11988.1"/>
    <property type="molecule type" value="Genomic_DNA"/>
</dbReference>
<dbReference type="AlphaFoldDB" id="A0A0H1BLG7"/>
<sequence>MSKPTIVFVPGGFHTPAIFDPVLPFLHAAGYPTTAVYLPGLGVSPGIPDLKPDAEAVNTVVAGLAELGRDVLVVAHSYGGVPSSQALEGLGKRERHAQGRAGGVVGMLFIAANLPIKGKMAVESSNDNSPEEEAVPSLLKTAPSDDPTSLLPEDPIPAFYHDVDPAVAKYYASLLRRQSVGPFFTTITYESYRHIPSAYLLLSNDRVMSLPKQKRLAKDGGIEQLLGPLDSGHSPFLSRPEEVSKYIRQVAGET</sequence>